<sequence>GGRRFGSEFLRKDSGHLPSLPCKYLTCRWAFVLDELSRSRLTIWVMGYRRRFVLVEESQMGSCRPAGLGLCSRMKPCMGCAWLRNDSTTFDNSRR</sequence>
<reference evidence="2" key="1">
    <citation type="journal article" date="2012" name="Nat. Genet.">
        <title>Lifestyle transitions in plant pathogenic Colletotrichum fungi deciphered by genome and transcriptome analyses.</title>
        <authorList>
            <person name="O'Connell R.J."/>
            <person name="Thon M.R."/>
            <person name="Hacquard S."/>
            <person name="Amyotte S.G."/>
            <person name="Kleemann J."/>
            <person name="Torres M.F."/>
            <person name="Damm U."/>
            <person name="Buiate E.A."/>
            <person name="Epstein L."/>
            <person name="Alkan N."/>
            <person name="Altmueller J."/>
            <person name="Alvarado-Balderrama L."/>
            <person name="Bauser C.A."/>
            <person name="Becker C."/>
            <person name="Birren B.W."/>
            <person name="Chen Z."/>
            <person name="Choi J."/>
            <person name="Crouch J.A."/>
            <person name="Duvick J.P."/>
            <person name="Farman M.A."/>
            <person name="Gan P."/>
            <person name="Heiman D."/>
            <person name="Henrissat B."/>
            <person name="Howard R.J."/>
            <person name="Kabbage M."/>
            <person name="Koch C."/>
            <person name="Kracher B."/>
            <person name="Kubo Y."/>
            <person name="Law A.D."/>
            <person name="Lebrun M.-H."/>
            <person name="Lee Y.-H."/>
            <person name="Miyara I."/>
            <person name="Moore N."/>
            <person name="Neumann U."/>
            <person name="Nordstroem K."/>
            <person name="Panaccione D.G."/>
            <person name="Panstruga R."/>
            <person name="Place M."/>
            <person name="Proctor R.H."/>
            <person name="Prusky D."/>
            <person name="Rech G."/>
            <person name="Reinhardt R."/>
            <person name="Rollins J.A."/>
            <person name="Rounsley S."/>
            <person name="Schardl C.L."/>
            <person name="Schwartz D.C."/>
            <person name="Shenoy N."/>
            <person name="Shirasu K."/>
            <person name="Sikhakolli U.R."/>
            <person name="Stueber K."/>
            <person name="Sukno S.A."/>
            <person name="Sweigard J.A."/>
            <person name="Takano Y."/>
            <person name="Takahara H."/>
            <person name="Trail F."/>
            <person name="van der Does H.C."/>
            <person name="Voll L.M."/>
            <person name="Will I."/>
            <person name="Young S."/>
            <person name="Zeng Q."/>
            <person name="Zhang J."/>
            <person name="Zhou S."/>
            <person name="Dickman M.B."/>
            <person name="Schulze-Lefert P."/>
            <person name="Ver Loren van Themaat E."/>
            <person name="Ma L.-J."/>
            <person name="Vaillancourt L.J."/>
        </authorList>
    </citation>
    <scope>NUCLEOTIDE SEQUENCE [LARGE SCALE GENOMIC DNA]</scope>
    <source>
        <strain evidence="2">IMI 349063</strain>
    </source>
</reference>
<accession>H1VKR2</accession>
<dbReference type="EMBL" id="CACQ02004318">
    <property type="protein sequence ID" value="CCF40815.1"/>
    <property type="molecule type" value="Genomic_DNA"/>
</dbReference>
<protein>
    <submittedName>
        <fullName evidence="1">Uncharacterized protein</fullName>
    </submittedName>
</protein>
<evidence type="ECO:0000313" key="2">
    <source>
        <dbReference type="Proteomes" id="UP000007174"/>
    </source>
</evidence>
<dbReference type="Proteomes" id="UP000007174">
    <property type="component" value="Unassembled WGS sequence"/>
</dbReference>
<dbReference type="AlphaFoldDB" id="H1VKR2"/>
<feature type="non-terminal residue" evidence="1">
    <location>
        <position position="1"/>
    </location>
</feature>
<proteinExistence type="predicted"/>
<gene>
    <name evidence="1" type="ORF">CH063_11286</name>
</gene>
<organism evidence="1 2">
    <name type="scientific">Colletotrichum higginsianum (strain IMI 349063)</name>
    <name type="common">Crucifer anthracnose fungus</name>
    <dbReference type="NCBI Taxonomy" id="759273"/>
    <lineage>
        <taxon>Eukaryota</taxon>
        <taxon>Fungi</taxon>
        <taxon>Dikarya</taxon>
        <taxon>Ascomycota</taxon>
        <taxon>Pezizomycotina</taxon>
        <taxon>Sordariomycetes</taxon>
        <taxon>Hypocreomycetidae</taxon>
        <taxon>Glomerellales</taxon>
        <taxon>Glomerellaceae</taxon>
        <taxon>Colletotrichum</taxon>
        <taxon>Colletotrichum destructivum species complex</taxon>
    </lineage>
</organism>
<evidence type="ECO:0000313" key="1">
    <source>
        <dbReference type="EMBL" id="CCF40815.1"/>
    </source>
</evidence>
<name>H1VKR2_COLHI</name>
<dbReference type="HOGENOM" id="CLU_2378354_0_0_1"/>